<dbReference type="AlphaFoldDB" id="A0A183D4J3"/>
<gene>
    <name evidence="1" type="ORF">GPUH_LOCUS3636</name>
</gene>
<reference evidence="3" key="1">
    <citation type="submission" date="2016-06" db="UniProtKB">
        <authorList>
            <consortium name="WormBaseParasite"/>
        </authorList>
    </citation>
    <scope>IDENTIFICATION</scope>
</reference>
<dbReference type="EMBL" id="UYRT01006323">
    <property type="protein sequence ID" value="VDK40287.1"/>
    <property type="molecule type" value="Genomic_DNA"/>
</dbReference>
<proteinExistence type="predicted"/>
<dbReference type="WBParaSite" id="GPUH_0000364101-mRNA-1">
    <property type="protein sequence ID" value="GPUH_0000364101-mRNA-1"/>
    <property type="gene ID" value="GPUH_0000364101"/>
</dbReference>
<keyword evidence="2" id="KW-1185">Reference proteome</keyword>
<evidence type="ECO:0000313" key="1">
    <source>
        <dbReference type="EMBL" id="VDK40287.1"/>
    </source>
</evidence>
<sequence>MLRKLYVAEGIRQRLIIKDPKREDDGLLITKPFSPFLEQIKVFIHAPGPVVPAYRAYIAILAIESSL</sequence>
<dbReference type="Proteomes" id="UP000271098">
    <property type="component" value="Unassembled WGS sequence"/>
</dbReference>
<protein>
    <submittedName>
        <fullName evidence="3">RNase H domain-containing protein</fullName>
    </submittedName>
</protein>
<organism evidence="3">
    <name type="scientific">Gongylonema pulchrum</name>
    <dbReference type="NCBI Taxonomy" id="637853"/>
    <lineage>
        <taxon>Eukaryota</taxon>
        <taxon>Metazoa</taxon>
        <taxon>Ecdysozoa</taxon>
        <taxon>Nematoda</taxon>
        <taxon>Chromadorea</taxon>
        <taxon>Rhabditida</taxon>
        <taxon>Spirurina</taxon>
        <taxon>Spiruromorpha</taxon>
        <taxon>Spiruroidea</taxon>
        <taxon>Gongylonematidae</taxon>
        <taxon>Gongylonema</taxon>
    </lineage>
</organism>
<evidence type="ECO:0000313" key="3">
    <source>
        <dbReference type="WBParaSite" id="GPUH_0000364101-mRNA-1"/>
    </source>
</evidence>
<reference evidence="1 2" key="2">
    <citation type="submission" date="2018-11" db="EMBL/GenBank/DDBJ databases">
        <authorList>
            <consortium name="Pathogen Informatics"/>
        </authorList>
    </citation>
    <scope>NUCLEOTIDE SEQUENCE [LARGE SCALE GENOMIC DNA]</scope>
</reference>
<name>A0A183D4J3_9BILA</name>
<evidence type="ECO:0000313" key="2">
    <source>
        <dbReference type="Proteomes" id="UP000271098"/>
    </source>
</evidence>
<accession>A0A183D4J3</accession>